<dbReference type="InterPro" id="IPR000315">
    <property type="entry name" value="Znf_B-box"/>
</dbReference>
<evidence type="ECO:0000256" key="1">
    <source>
        <dbReference type="SAM" id="Phobius"/>
    </source>
</evidence>
<dbReference type="RefSeq" id="WP_092471815.1">
    <property type="nucleotide sequence ID" value="NZ_FOOX01000009.1"/>
</dbReference>
<evidence type="ECO:0000259" key="2">
    <source>
        <dbReference type="PROSITE" id="PS50119"/>
    </source>
</evidence>
<reference evidence="4" key="1">
    <citation type="submission" date="2016-10" db="EMBL/GenBank/DDBJ databases">
        <authorList>
            <person name="Varghese N."/>
            <person name="Submissions S."/>
        </authorList>
    </citation>
    <scope>NUCLEOTIDE SEQUENCE [LARGE SCALE GENOMIC DNA]</scope>
    <source>
        <strain evidence="4">DSM 17038</strain>
    </source>
</reference>
<proteinExistence type="predicted"/>
<sequence>MKCINHPEKEAEVLCVVCNAPICADCRVTLRGRDFCRACLEERVESVNSGISTPRNKLLAFFLSLVPGAGYMYLGLMNRGLQTMIIFFGTIFVSVVTRLDSLAPFVMPVILFYNVFDTLQLAGRMNEGVRVEDKPLVDLGGRADWHNLLGYALVGLGLLALFNNLIPYVFHDFYMLQSLVAPLIIIAIGVYILYQNLKGGRKDGGEGNV</sequence>
<feature type="transmembrane region" description="Helical" evidence="1">
    <location>
        <begin position="148"/>
        <end position="170"/>
    </location>
</feature>
<keyword evidence="1" id="KW-0812">Transmembrane</keyword>
<keyword evidence="4" id="KW-1185">Reference proteome</keyword>
<feature type="transmembrane region" description="Helical" evidence="1">
    <location>
        <begin position="176"/>
        <end position="194"/>
    </location>
</feature>
<gene>
    <name evidence="3" type="ORF">SAMN05660649_02607</name>
</gene>
<keyword evidence="1" id="KW-1133">Transmembrane helix</keyword>
<evidence type="ECO:0000313" key="4">
    <source>
        <dbReference type="Proteomes" id="UP000199337"/>
    </source>
</evidence>
<keyword evidence="1" id="KW-0472">Membrane</keyword>
<dbReference type="OrthoDB" id="82335at2"/>
<protein>
    <submittedName>
        <fullName evidence="3">B-box zinc finger</fullName>
    </submittedName>
</protein>
<feature type="transmembrane region" description="Helical" evidence="1">
    <location>
        <begin position="83"/>
        <end position="116"/>
    </location>
</feature>
<dbReference type="Pfam" id="PF00643">
    <property type="entry name" value="zf-B_box"/>
    <property type="match status" value="1"/>
</dbReference>
<accession>A0A1I2UGN0</accession>
<dbReference type="PROSITE" id="PS50119">
    <property type="entry name" value="ZF_BBOX"/>
    <property type="match status" value="1"/>
</dbReference>
<dbReference type="AlphaFoldDB" id="A0A1I2UGN0"/>
<dbReference type="Proteomes" id="UP000199337">
    <property type="component" value="Unassembled WGS sequence"/>
</dbReference>
<evidence type="ECO:0000313" key="3">
    <source>
        <dbReference type="EMBL" id="SFG76210.1"/>
    </source>
</evidence>
<dbReference type="EMBL" id="FOOX01000009">
    <property type="protein sequence ID" value="SFG76210.1"/>
    <property type="molecule type" value="Genomic_DNA"/>
</dbReference>
<feature type="transmembrane region" description="Helical" evidence="1">
    <location>
        <begin position="58"/>
        <end position="77"/>
    </location>
</feature>
<dbReference type="CDD" id="cd19756">
    <property type="entry name" value="Bbox2"/>
    <property type="match status" value="1"/>
</dbReference>
<dbReference type="SUPFAM" id="SSF57845">
    <property type="entry name" value="B-box zinc-binding domain"/>
    <property type="match status" value="1"/>
</dbReference>
<name>A0A1I2UGN0_9FIRM</name>
<feature type="domain" description="B box-type" evidence="2">
    <location>
        <begin position="1"/>
        <end position="27"/>
    </location>
</feature>
<dbReference type="GO" id="GO:0008270">
    <property type="term" value="F:zinc ion binding"/>
    <property type="evidence" value="ECO:0007669"/>
    <property type="project" value="InterPro"/>
</dbReference>
<dbReference type="STRING" id="341036.SAMN05660649_02607"/>
<organism evidence="3 4">
    <name type="scientific">Desulfotruncus arcticus DSM 17038</name>
    <dbReference type="NCBI Taxonomy" id="1121424"/>
    <lineage>
        <taxon>Bacteria</taxon>
        <taxon>Bacillati</taxon>
        <taxon>Bacillota</taxon>
        <taxon>Clostridia</taxon>
        <taxon>Eubacteriales</taxon>
        <taxon>Desulfallaceae</taxon>
        <taxon>Desulfotruncus</taxon>
    </lineage>
</organism>